<evidence type="ECO:0000313" key="3">
    <source>
        <dbReference type="Proteomes" id="UP001165341"/>
    </source>
</evidence>
<keyword evidence="3" id="KW-1185">Reference proteome</keyword>
<keyword evidence="1" id="KW-0812">Transmembrane</keyword>
<feature type="transmembrane region" description="Helical" evidence="1">
    <location>
        <begin position="41"/>
        <end position="62"/>
    </location>
</feature>
<dbReference type="EMBL" id="JALGAR010000002">
    <property type="protein sequence ID" value="MCI4658079.1"/>
    <property type="molecule type" value="Genomic_DNA"/>
</dbReference>
<name>A0AA41QV93_9MICO</name>
<protein>
    <submittedName>
        <fullName evidence="2">Uncharacterized protein</fullName>
    </submittedName>
</protein>
<sequence>MTDKHHEDVARFYLSFFVTLGLLGLVAVVAGVVFLVTGHQWGVAILAAGIISEIACAALFLFKRRGIK</sequence>
<dbReference type="RefSeq" id="WP_243012179.1">
    <property type="nucleotide sequence ID" value="NZ_JALGAR010000002.1"/>
</dbReference>
<reference evidence="2" key="1">
    <citation type="submission" date="2022-03" db="EMBL/GenBank/DDBJ databases">
        <title>Cryobacterium sp. nov. strain ZS14-85, isolated from Antarctic soil.</title>
        <authorList>
            <person name="Li J."/>
            <person name="Niu G."/>
        </authorList>
    </citation>
    <scope>NUCLEOTIDE SEQUENCE</scope>
    <source>
        <strain evidence="2">ZS14-85</strain>
    </source>
</reference>
<keyword evidence="1" id="KW-0472">Membrane</keyword>
<proteinExistence type="predicted"/>
<organism evidence="2 3">
    <name type="scientific">Cryobacterium zhongshanensis</name>
    <dbReference type="NCBI Taxonomy" id="2928153"/>
    <lineage>
        <taxon>Bacteria</taxon>
        <taxon>Bacillati</taxon>
        <taxon>Actinomycetota</taxon>
        <taxon>Actinomycetes</taxon>
        <taxon>Micrococcales</taxon>
        <taxon>Microbacteriaceae</taxon>
        <taxon>Cryobacterium</taxon>
    </lineage>
</organism>
<keyword evidence="1" id="KW-1133">Transmembrane helix</keyword>
<gene>
    <name evidence="2" type="ORF">MQH31_09710</name>
</gene>
<evidence type="ECO:0000256" key="1">
    <source>
        <dbReference type="SAM" id="Phobius"/>
    </source>
</evidence>
<feature type="transmembrane region" description="Helical" evidence="1">
    <location>
        <begin position="12"/>
        <end position="35"/>
    </location>
</feature>
<evidence type="ECO:0000313" key="2">
    <source>
        <dbReference type="EMBL" id="MCI4658079.1"/>
    </source>
</evidence>
<accession>A0AA41QV93</accession>
<dbReference type="AlphaFoldDB" id="A0AA41QV93"/>
<dbReference type="Proteomes" id="UP001165341">
    <property type="component" value="Unassembled WGS sequence"/>
</dbReference>
<comment type="caution">
    <text evidence="2">The sequence shown here is derived from an EMBL/GenBank/DDBJ whole genome shotgun (WGS) entry which is preliminary data.</text>
</comment>